<keyword evidence="2" id="KW-0378">Hydrolase</keyword>
<dbReference type="InterPro" id="IPR013094">
    <property type="entry name" value="AB_hydrolase_3"/>
</dbReference>
<comment type="similarity">
    <text evidence="1">Belongs to the 'GDXG' lipolytic enzyme family.</text>
</comment>
<evidence type="ECO:0000313" key="6">
    <source>
        <dbReference type="Proteomes" id="UP001153076"/>
    </source>
</evidence>
<dbReference type="InterPro" id="IPR029058">
    <property type="entry name" value="AB_hydrolase_fold"/>
</dbReference>
<dbReference type="InterPro" id="IPR002168">
    <property type="entry name" value="Lipase_GDXG_HIS_AS"/>
</dbReference>
<evidence type="ECO:0000256" key="2">
    <source>
        <dbReference type="ARBA" id="ARBA00022801"/>
    </source>
</evidence>
<feature type="region of interest" description="Disordered" evidence="3">
    <location>
        <begin position="1"/>
        <end position="29"/>
    </location>
</feature>
<dbReference type="AlphaFoldDB" id="A0A9Q1KBX0"/>
<evidence type="ECO:0000259" key="4">
    <source>
        <dbReference type="Pfam" id="PF07859"/>
    </source>
</evidence>
<evidence type="ECO:0000313" key="5">
    <source>
        <dbReference type="EMBL" id="KAJ8440061.1"/>
    </source>
</evidence>
<dbReference type="GO" id="GO:0016787">
    <property type="term" value="F:hydrolase activity"/>
    <property type="evidence" value="ECO:0007669"/>
    <property type="project" value="UniProtKB-KW"/>
</dbReference>
<dbReference type="SUPFAM" id="SSF53474">
    <property type="entry name" value="alpha/beta-Hydrolases"/>
    <property type="match status" value="1"/>
</dbReference>
<comment type="caution">
    <text evidence="5">The sequence shown here is derived from an EMBL/GenBank/DDBJ whole genome shotgun (WGS) entry which is preliminary data.</text>
</comment>
<reference evidence="5" key="1">
    <citation type="submission" date="2022-04" db="EMBL/GenBank/DDBJ databases">
        <title>Carnegiea gigantea Genome sequencing and assembly v2.</title>
        <authorList>
            <person name="Copetti D."/>
            <person name="Sanderson M.J."/>
            <person name="Burquez A."/>
            <person name="Wojciechowski M.F."/>
        </authorList>
    </citation>
    <scope>NUCLEOTIDE SEQUENCE</scope>
    <source>
        <strain evidence="5">SGP5-SGP5p</strain>
        <tissue evidence="5">Aerial part</tissue>
    </source>
</reference>
<name>A0A9Q1KBX0_9CARY</name>
<accession>A0A9Q1KBX0</accession>
<dbReference type="PROSITE" id="PS01173">
    <property type="entry name" value="LIPASE_GDXG_HIS"/>
    <property type="match status" value="1"/>
</dbReference>
<protein>
    <recommendedName>
        <fullName evidence="4">Alpha/beta hydrolase fold-3 domain-containing protein</fullName>
    </recommendedName>
</protein>
<dbReference type="PANTHER" id="PTHR23024">
    <property type="entry name" value="ARYLACETAMIDE DEACETYLASE"/>
    <property type="match status" value="1"/>
</dbReference>
<gene>
    <name evidence="5" type="ORF">Cgig2_025540</name>
</gene>
<dbReference type="PANTHER" id="PTHR23024:SF546">
    <property type="entry name" value="CARBOXYLESTERASE 120-RELATED"/>
    <property type="match status" value="1"/>
</dbReference>
<dbReference type="EMBL" id="JAKOGI010000200">
    <property type="protein sequence ID" value="KAJ8440061.1"/>
    <property type="molecule type" value="Genomic_DNA"/>
</dbReference>
<organism evidence="5 6">
    <name type="scientific">Carnegiea gigantea</name>
    <dbReference type="NCBI Taxonomy" id="171969"/>
    <lineage>
        <taxon>Eukaryota</taxon>
        <taxon>Viridiplantae</taxon>
        <taxon>Streptophyta</taxon>
        <taxon>Embryophyta</taxon>
        <taxon>Tracheophyta</taxon>
        <taxon>Spermatophyta</taxon>
        <taxon>Magnoliopsida</taxon>
        <taxon>eudicotyledons</taxon>
        <taxon>Gunneridae</taxon>
        <taxon>Pentapetalae</taxon>
        <taxon>Caryophyllales</taxon>
        <taxon>Cactineae</taxon>
        <taxon>Cactaceae</taxon>
        <taxon>Cactoideae</taxon>
        <taxon>Echinocereeae</taxon>
        <taxon>Carnegiea</taxon>
    </lineage>
</organism>
<keyword evidence="6" id="KW-1185">Reference proteome</keyword>
<dbReference type="InterPro" id="IPR050466">
    <property type="entry name" value="Carboxylest/Gibb_receptor"/>
</dbReference>
<dbReference type="Pfam" id="PF07859">
    <property type="entry name" value="Abhydrolase_3"/>
    <property type="match status" value="1"/>
</dbReference>
<evidence type="ECO:0000256" key="1">
    <source>
        <dbReference type="ARBA" id="ARBA00010515"/>
    </source>
</evidence>
<dbReference type="OrthoDB" id="408631at2759"/>
<evidence type="ECO:0000256" key="3">
    <source>
        <dbReference type="SAM" id="MobiDB-lite"/>
    </source>
</evidence>
<dbReference type="Gene3D" id="3.40.50.1820">
    <property type="entry name" value="alpha/beta hydrolase"/>
    <property type="match status" value="1"/>
</dbReference>
<sequence length="290" mass="31950">MSESQSDLYERARIVPNPDGTLTRLPEYYPTVPPSAGDSAVPSLSKDAPINHEQGTWARLFLPRRAFSDDPSPSKLPIIVFVHGGGFVVVSAAHPRYQDFCTDAASRLGALIVSVEYRLAPEHRLPAAYDDVLEALTWVRDGKDEWVREFGDLSRCVMMGESAGGNIVYHAGLMAADSVDDLKPLIVKGIVMIQPYFGGSELSGSELRLINDPVLPLDVNELMWSLALPVGATRNHEYCDPTLGGGSGLLDRVRDLEWWMGMITSDGDPLFDRTVDLVKLMEKRGIRIKL</sequence>
<feature type="domain" description="Alpha/beta hydrolase fold-3" evidence="4">
    <location>
        <begin position="79"/>
        <end position="287"/>
    </location>
</feature>
<proteinExistence type="inferred from homology"/>
<dbReference type="Proteomes" id="UP001153076">
    <property type="component" value="Unassembled WGS sequence"/>
</dbReference>